<keyword evidence="2" id="KW-0805">Transcription regulation</keyword>
<evidence type="ECO:0000259" key="9">
    <source>
        <dbReference type="PROSITE" id="PS50110"/>
    </source>
</evidence>
<dbReference type="PANTHER" id="PTHR43214">
    <property type="entry name" value="TWO-COMPONENT RESPONSE REGULATOR"/>
    <property type="match status" value="1"/>
</dbReference>
<keyword evidence="7" id="KW-0472">Membrane</keyword>
<dbReference type="AlphaFoldDB" id="A0A7J5C2R8"/>
<evidence type="ECO:0000256" key="2">
    <source>
        <dbReference type="ARBA" id="ARBA00023015"/>
    </source>
</evidence>
<dbReference type="SMART" id="SM00448">
    <property type="entry name" value="REC"/>
    <property type="match status" value="1"/>
</dbReference>
<dbReference type="Pfam" id="PF00196">
    <property type="entry name" value="GerE"/>
    <property type="match status" value="1"/>
</dbReference>
<evidence type="ECO:0000256" key="5">
    <source>
        <dbReference type="PROSITE-ProRule" id="PRU00169"/>
    </source>
</evidence>
<dbReference type="InterPro" id="IPR001789">
    <property type="entry name" value="Sig_transdc_resp-reg_receiver"/>
</dbReference>
<evidence type="ECO:0000256" key="7">
    <source>
        <dbReference type="SAM" id="Phobius"/>
    </source>
</evidence>
<dbReference type="PRINTS" id="PR00038">
    <property type="entry name" value="HTHLUXR"/>
</dbReference>
<protein>
    <submittedName>
        <fullName evidence="10">Response regulator</fullName>
    </submittedName>
</protein>
<dbReference type="InterPro" id="IPR039420">
    <property type="entry name" value="WalR-like"/>
</dbReference>
<dbReference type="SUPFAM" id="SSF46894">
    <property type="entry name" value="C-terminal effector domain of the bipartite response regulators"/>
    <property type="match status" value="1"/>
</dbReference>
<evidence type="ECO:0000313" key="10">
    <source>
        <dbReference type="EMBL" id="KAB1660392.1"/>
    </source>
</evidence>
<dbReference type="CDD" id="cd17535">
    <property type="entry name" value="REC_NarL-like"/>
    <property type="match status" value="1"/>
</dbReference>
<keyword evidence="11" id="KW-1185">Reference proteome</keyword>
<feature type="compositionally biased region" description="Basic residues" evidence="6">
    <location>
        <begin position="30"/>
        <end position="39"/>
    </location>
</feature>
<dbReference type="InterPro" id="IPR000792">
    <property type="entry name" value="Tscrpt_reg_LuxR_C"/>
</dbReference>
<dbReference type="InterPro" id="IPR011712">
    <property type="entry name" value="Sig_transdc_His_kin_sub3_dim/P"/>
</dbReference>
<dbReference type="GO" id="GO:0000155">
    <property type="term" value="F:phosphorelay sensor kinase activity"/>
    <property type="evidence" value="ECO:0007669"/>
    <property type="project" value="InterPro"/>
</dbReference>
<keyword evidence="7" id="KW-0812">Transmembrane</keyword>
<dbReference type="GO" id="GO:0006355">
    <property type="term" value="P:regulation of DNA-templated transcription"/>
    <property type="evidence" value="ECO:0007669"/>
    <property type="project" value="InterPro"/>
</dbReference>
<dbReference type="GO" id="GO:0003677">
    <property type="term" value="F:DNA binding"/>
    <property type="evidence" value="ECO:0007669"/>
    <property type="project" value="UniProtKB-KW"/>
</dbReference>
<evidence type="ECO:0000256" key="3">
    <source>
        <dbReference type="ARBA" id="ARBA00023125"/>
    </source>
</evidence>
<dbReference type="PROSITE" id="PS50043">
    <property type="entry name" value="HTH_LUXR_2"/>
    <property type="match status" value="1"/>
</dbReference>
<dbReference type="Proteomes" id="UP000467240">
    <property type="component" value="Unassembled WGS sequence"/>
</dbReference>
<dbReference type="InterPro" id="IPR016032">
    <property type="entry name" value="Sig_transdc_resp-reg_C-effctor"/>
</dbReference>
<proteinExistence type="predicted"/>
<dbReference type="OrthoDB" id="9808843at2"/>
<evidence type="ECO:0000259" key="8">
    <source>
        <dbReference type="PROSITE" id="PS50043"/>
    </source>
</evidence>
<evidence type="ECO:0000256" key="4">
    <source>
        <dbReference type="ARBA" id="ARBA00023163"/>
    </source>
</evidence>
<dbReference type="CDD" id="cd06170">
    <property type="entry name" value="LuxR_C_like"/>
    <property type="match status" value="1"/>
</dbReference>
<evidence type="ECO:0000256" key="6">
    <source>
        <dbReference type="SAM" id="MobiDB-lite"/>
    </source>
</evidence>
<sequence>MAHRRRPRRRTRQRQHPGPAQLLSDDGRGRRAARPARPRTGRDRAARARHATGGGGAARRLRARDRDREHDRVGGRRRGDGPHEPAVAERVLVDIVVAASVSATVFAIAATVTQLVQARRDVDLARHEKEVLEEDRRWDIERSRIAREMHDVVAHSMSIVHMRATSARYRLHGMSDEVADEFDGIALQARTALGEMRGLLGVLREGAETLDAPQPTLSDLPALVAATRDAGIEVRTVLGGSARAVSGDAGIPEQRHPARGRIVGRHRPAGPRRRARPDRAEYPAVDAAWLRRPRWARHPRHDRTHGIGRRFTRARAGSRRRLHRDGPGAPTSGGGRMSIRVLVVDDQPMFRAGLVAILGAQPDIEIAGEAEDGEQALARTRSLKPDVVLMDVRMPKRNGIEATEAILGDPLSTHRPRIVMLTTFDVDDYVFAALRAGASGFLLKDAAPDELVNAVRVVHGGDALLSPRVTNRLVRAFTDTPKPRASDTAALAALTERELEVFRLLAAGRSNAEIAATLFIAEQTTKSHVSRILTKLGLRDRVHAVVPAYESGVVVPGAGDDPRHR</sequence>
<dbReference type="InterPro" id="IPR058245">
    <property type="entry name" value="NreC/VraR/RcsB-like_REC"/>
</dbReference>
<feature type="compositionally biased region" description="Basic residues" evidence="6">
    <location>
        <begin position="314"/>
        <end position="323"/>
    </location>
</feature>
<feature type="domain" description="HTH luxR-type" evidence="8">
    <location>
        <begin position="487"/>
        <end position="552"/>
    </location>
</feature>
<organism evidence="10 11">
    <name type="scientific">Pseudoclavibacter chungangensis</name>
    <dbReference type="NCBI Taxonomy" id="587635"/>
    <lineage>
        <taxon>Bacteria</taxon>
        <taxon>Bacillati</taxon>
        <taxon>Actinomycetota</taxon>
        <taxon>Actinomycetes</taxon>
        <taxon>Micrococcales</taxon>
        <taxon>Microbacteriaceae</taxon>
        <taxon>Pseudoclavibacter</taxon>
    </lineage>
</organism>
<feature type="region of interest" description="Disordered" evidence="6">
    <location>
        <begin position="1"/>
        <end position="83"/>
    </location>
</feature>
<dbReference type="Gene3D" id="3.40.50.2300">
    <property type="match status" value="1"/>
</dbReference>
<feature type="transmembrane region" description="Helical" evidence="7">
    <location>
        <begin position="91"/>
        <end position="112"/>
    </location>
</feature>
<keyword evidence="3" id="KW-0238">DNA-binding</keyword>
<dbReference type="Gene3D" id="1.20.5.1930">
    <property type="match status" value="1"/>
</dbReference>
<feature type="region of interest" description="Disordered" evidence="6">
    <location>
        <begin position="314"/>
        <end position="334"/>
    </location>
</feature>
<evidence type="ECO:0000313" key="11">
    <source>
        <dbReference type="Proteomes" id="UP000467240"/>
    </source>
</evidence>
<feature type="domain" description="Response regulatory" evidence="9">
    <location>
        <begin position="340"/>
        <end position="459"/>
    </location>
</feature>
<dbReference type="SUPFAM" id="SSF52172">
    <property type="entry name" value="CheY-like"/>
    <property type="match status" value="1"/>
</dbReference>
<dbReference type="EMBL" id="WBJZ01000003">
    <property type="protein sequence ID" value="KAB1660392.1"/>
    <property type="molecule type" value="Genomic_DNA"/>
</dbReference>
<dbReference type="InterPro" id="IPR011006">
    <property type="entry name" value="CheY-like_superfamily"/>
</dbReference>
<dbReference type="SMART" id="SM00421">
    <property type="entry name" value="HTH_LUXR"/>
    <property type="match status" value="1"/>
</dbReference>
<keyword evidence="4" id="KW-0804">Transcription</keyword>
<dbReference type="GO" id="GO:0046983">
    <property type="term" value="F:protein dimerization activity"/>
    <property type="evidence" value="ECO:0007669"/>
    <property type="project" value="InterPro"/>
</dbReference>
<feature type="compositionally biased region" description="Basic and acidic residues" evidence="6">
    <location>
        <begin position="64"/>
        <end position="83"/>
    </location>
</feature>
<gene>
    <name evidence="10" type="ORF">F8O01_03465</name>
</gene>
<evidence type="ECO:0000256" key="1">
    <source>
        <dbReference type="ARBA" id="ARBA00022553"/>
    </source>
</evidence>
<name>A0A7J5C2R8_9MICO</name>
<dbReference type="PANTHER" id="PTHR43214:SF24">
    <property type="entry name" value="TRANSCRIPTIONAL REGULATORY PROTEIN NARL-RELATED"/>
    <property type="match status" value="1"/>
</dbReference>
<dbReference type="PROSITE" id="PS50110">
    <property type="entry name" value="RESPONSE_REGULATORY"/>
    <property type="match status" value="1"/>
</dbReference>
<dbReference type="Pfam" id="PF07730">
    <property type="entry name" value="HisKA_3"/>
    <property type="match status" value="1"/>
</dbReference>
<dbReference type="Pfam" id="PF00072">
    <property type="entry name" value="Response_reg"/>
    <property type="match status" value="1"/>
</dbReference>
<keyword evidence="1 5" id="KW-0597">Phosphoprotein</keyword>
<feature type="compositionally biased region" description="Basic residues" evidence="6">
    <location>
        <begin position="1"/>
        <end position="15"/>
    </location>
</feature>
<accession>A0A7J5C2R8</accession>
<dbReference type="GO" id="GO:0016020">
    <property type="term" value="C:membrane"/>
    <property type="evidence" value="ECO:0007669"/>
    <property type="project" value="InterPro"/>
</dbReference>
<keyword evidence="7" id="KW-1133">Transmembrane helix</keyword>
<comment type="caution">
    <text evidence="10">The sequence shown here is derived from an EMBL/GenBank/DDBJ whole genome shotgun (WGS) entry which is preliminary data.</text>
</comment>
<reference evidence="10 11" key="1">
    <citation type="submission" date="2019-09" db="EMBL/GenBank/DDBJ databases">
        <title>Phylogeny of genus Pseudoclavibacter and closely related genus.</title>
        <authorList>
            <person name="Li Y."/>
        </authorList>
    </citation>
    <scope>NUCLEOTIDE SEQUENCE [LARGE SCALE GENOMIC DNA]</scope>
    <source>
        <strain evidence="10 11">DSM 23821</strain>
    </source>
</reference>
<feature type="modified residue" description="4-aspartylphosphate" evidence="5">
    <location>
        <position position="391"/>
    </location>
</feature>